<dbReference type="OrthoDB" id="4158258at2759"/>
<evidence type="ECO:0000313" key="3">
    <source>
        <dbReference type="Proteomes" id="UP000800093"/>
    </source>
</evidence>
<name>A0A9P4K384_9PLEO</name>
<dbReference type="AlphaFoldDB" id="A0A9P4K384"/>
<organism evidence="2 3">
    <name type="scientific">Lojkania enalia</name>
    <dbReference type="NCBI Taxonomy" id="147567"/>
    <lineage>
        <taxon>Eukaryota</taxon>
        <taxon>Fungi</taxon>
        <taxon>Dikarya</taxon>
        <taxon>Ascomycota</taxon>
        <taxon>Pezizomycotina</taxon>
        <taxon>Dothideomycetes</taxon>
        <taxon>Pleosporomycetidae</taxon>
        <taxon>Pleosporales</taxon>
        <taxon>Pleosporales incertae sedis</taxon>
        <taxon>Lojkania</taxon>
    </lineage>
</organism>
<reference evidence="3" key="1">
    <citation type="journal article" date="2020" name="Stud. Mycol.">
        <title>101 Dothideomycetes genomes: A test case for predicting lifestyles and emergence of pathogens.</title>
        <authorList>
            <person name="Haridas S."/>
            <person name="Albert R."/>
            <person name="Binder M."/>
            <person name="Bloem J."/>
            <person name="LaButti K."/>
            <person name="Salamov A."/>
            <person name="Andreopoulos B."/>
            <person name="Baker S."/>
            <person name="Barry K."/>
            <person name="Bills G."/>
            <person name="Bluhm B."/>
            <person name="Cannon C."/>
            <person name="Castanera R."/>
            <person name="Culley D."/>
            <person name="Daum C."/>
            <person name="Ezra D."/>
            <person name="Gonzalez J."/>
            <person name="Henrissat B."/>
            <person name="Kuo A."/>
            <person name="Liang C."/>
            <person name="Lipzen A."/>
            <person name="Lutzoni F."/>
            <person name="Magnuson J."/>
            <person name="Mondo S."/>
            <person name="Nolan M."/>
            <person name="Ohm R."/>
            <person name="Pangilinan J."/>
            <person name="Park H.-J."/>
            <person name="Ramirez L."/>
            <person name="Alfaro M."/>
            <person name="Sun H."/>
            <person name="Tritt A."/>
            <person name="Yoshinaga Y."/>
            <person name="Zwiers L.-H."/>
            <person name="Turgeon B."/>
            <person name="Goodwin S."/>
            <person name="Spatafora J."/>
            <person name="Crous P."/>
            <person name="Grigoriev I."/>
        </authorList>
    </citation>
    <scope>NUCLEOTIDE SEQUENCE [LARGE SCALE GENOMIC DNA]</scope>
    <source>
        <strain evidence="3">CBS 304.66</strain>
    </source>
</reference>
<evidence type="ECO:0000313" key="2">
    <source>
        <dbReference type="EMBL" id="KAF2261772.1"/>
    </source>
</evidence>
<dbReference type="Proteomes" id="UP000800093">
    <property type="component" value="Unassembled WGS sequence"/>
</dbReference>
<dbReference type="EMBL" id="ML986650">
    <property type="protein sequence ID" value="KAF2261772.1"/>
    <property type="molecule type" value="Genomic_DNA"/>
</dbReference>
<comment type="caution">
    <text evidence="2">The sequence shown here is derived from an EMBL/GenBank/DDBJ whole genome shotgun (WGS) entry which is preliminary data.</text>
</comment>
<evidence type="ECO:0000256" key="1">
    <source>
        <dbReference type="SAM" id="MobiDB-lite"/>
    </source>
</evidence>
<feature type="region of interest" description="Disordered" evidence="1">
    <location>
        <begin position="1"/>
        <end position="60"/>
    </location>
</feature>
<feature type="compositionally biased region" description="Basic and acidic residues" evidence="1">
    <location>
        <begin position="23"/>
        <end position="35"/>
    </location>
</feature>
<sequence length="195" mass="21448">MSSKNNEYIDASKQENIGGYVDVTKDTKPMSKEQEALAESSRMQEANASPPPTYTTTDEPAKHLKSLEEEVVADMDTLLHGDPDETVSVPMIHTSEQTSLRGFFKGKGTKITQTVIVRKMPRSWYLKHYAHNAEGKYIGTEKPAVDAGLVFVPSKSTSEDIMLQVRKVAFGKEHHINDFGTWAGGAGMGVAMSLQ</sequence>
<gene>
    <name evidence="2" type="ORF">CC78DRAFT_570261</name>
</gene>
<keyword evidence="3" id="KW-1185">Reference proteome</keyword>
<protein>
    <submittedName>
        <fullName evidence="2">Uncharacterized protein</fullName>
    </submittedName>
</protein>
<proteinExistence type="predicted"/>
<accession>A0A9P4K384</accession>